<proteinExistence type="predicted"/>
<gene>
    <name evidence="1" type="ORF">GCM10007291_38130</name>
</gene>
<comment type="caution">
    <text evidence="1">The sequence shown here is derived from an EMBL/GenBank/DDBJ whole genome shotgun (WGS) entry which is preliminary data.</text>
</comment>
<reference evidence="2" key="1">
    <citation type="journal article" date="2019" name="Int. J. Syst. Evol. Microbiol.">
        <title>The Global Catalogue of Microorganisms (GCM) 10K type strain sequencing project: providing services to taxonomists for standard genome sequencing and annotation.</title>
        <authorList>
            <consortium name="The Broad Institute Genomics Platform"/>
            <consortium name="The Broad Institute Genome Sequencing Center for Infectious Disease"/>
            <person name="Wu L."/>
            <person name="Ma J."/>
        </authorList>
    </citation>
    <scope>NUCLEOTIDE SEQUENCE [LARGE SCALE GENOMIC DNA]</scope>
    <source>
        <strain evidence="2">KCTC 23298</strain>
    </source>
</reference>
<dbReference type="EMBL" id="BMYI01000015">
    <property type="protein sequence ID" value="GHC33445.1"/>
    <property type="molecule type" value="Genomic_DNA"/>
</dbReference>
<protein>
    <submittedName>
        <fullName evidence="1">Uncharacterized protein</fullName>
    </submittedName>
</protein>
<sequence length="150" mass="16074">MALRDNAQLLFIGPSTTAPRVNNAKNFNTAGVLVVVHKDTTYNSFSHHRKTAPAGGIRPNALMPERETMPSTARCSTPPPAALLIAMLWLTGCEMVGSDTQSPCPPVVEYTGAEQARAANEVEALPEGAVIARMLGDYAVLRDQARVCQK</sequence>
<evidence type="ECO:0000313" key="2">
    <source>
        <dbReference type="Proteomes" id="UP000658305"/>
    </source>
</evidence>
<accession>A0ABQ3FQ76</accession>
<name>A0ABQ3FQ76_9RHOB</name>
<organism evidence="1 2">
    <name type="scientific">Gemmobacter nanjingensis</name>
    <dbReference type="NCBI Taxonomy" id="488454"/>
    <lineage>
        <taxon>Bacteria</taxon>
        <taxon>Pseudomonadati</taxon>
        <taxon>Pseudomonadota</taxon>
        <taxon>Alphaproteobacteria</taxon>
        <taxon>Rhodobacterales</taxon>
        <taxon>Paracoccaceae</taxon>
        <taxon>Gemmobacter</taxon>
    </lineage>
</organism>
<evidence type="ECO:0000313" key="1">
    <source>
        <dbReference type="EMBL" id="GHC33445.1"/>
    </source>
</evidence>
<dbReference type="Proteomes" id="UP000658305">
    <property type="component" value="Unassembled WGS sequence"/>
</dbReference>
<keyword evidence="2" id="KW-1185">Reference proteome</keyword>